<proteinExistence type="predicted"/>
<feature type="region of interest" description="Disordered" evidence="1">
    <location>
        <begin position="1"/>
        <end position="70"/>
    </location>
</feature>
<dbReference type="Pfam" id="PF20153">
    <property type="entry name" value="DUF6535"/>
    <property type="match status" value="1"/>
</dbReference>
<feature type="transmembrane region" description="Helical" evidence="2">
    <location>
        <begin position="239"/>
        <end position="259"/>
    </location>
</feature>
<feature type="compositionally biased region" description="Low complexity" evidence="1">
    <location>
        <begin position="37"/>
        <end position="51"/>
    </location>
</feature>
<feature type="transmembrane region" description="Helical" evidence="2">
    <location>
        <begin position="271"/>
        <end position="297"/>
    </location>
</feature>
<gene>
    <name evidence="4" type="ORF">BDQ12DRAFT_620017</name>
</gene>
<dbReference type="STRING" id="68775.A0A5C3MJS5"/>
<keyword evidence="5" id="KW-1185">Reference proteome</keyword>
<evidence type="ECO:0000313" key="4">
    <source>
        <dbReference type="EMBL" id="TFK44138.1"/>
    </source>
</evidence>
<accession>A0A5C3MJS5</accession>
<feature type="transmembrane region" description="Helical" evidence="2">
    <location>
        <begin position="111"/>
        <end position="133"/>
    </location>
</feature>
<evidence type="ECO:0000256" key="1">
    <source>
        <dbReference type="SAM" id="MobiDB-lite"/>
    </source>
</evidence>
<dbReference type="EMBL" id="ML213590">
    <property type="protein sequence ID" value="TFK44138.1"/>
    <property type="molecule type" value="Genomic_DNA"/>
</dbReference>
<feature type="domain" description="DUF6535" evidence="3">
    <location>
        <begin position="86"/>
        <end position="263"/>
    </location>
</feature>
<evidence type="ECO:0000259" key="3">
    <source>
        <dbReference type="Pfam" id="PF20153"/>
    </source>
</evidence>
<dbReference type="AlphaFoldDB" id="A0A5C3MJS5"/>
<evidence type="ECO:0000313" key="5">
    <source>
        <dbReference type="Proteomes" id="UP000308652"/>
    </source>
</evidence>
<feature type="transmembrane region" description="Helical" evidence="2">
    <location>
        <begin position="324"/>
        <end position="343"/>
    </location>
</feature>
<evidence type="ECO:0000256" key="2">
    <source>
        <dbReference type="SAM" id="Phobius"/>
    </source>
</evidence>
<feature type="transmembrane region" description="Helical" evidence="2">
    <location>
        <begin position="184"/>
        <end position="206"/>
    </location>
</feature>
<name>A0A5C3MJS5_9AGAR</name>
<dbReference type="InterPro" id="IPR045338">
    <property type="entry name" value="DUF6535"/>
</dbReference>
<keyword evidence="2" id="KW-0472">Membrane</keyword>
<feature type="compositionally biased region" description="Polar residues" evidence="1">
    <location>
        <begin position="14"/>
        <end position="23"/>
    </location>
</feature>
<sequence length="684" mass="77855">MTQHGRTPEIETQHLYTLSASESMRSDASADTKQLPSPSSNSAASSSARSSHTAENINTMNEEPDFVPWRNGDPFQYPIPKDGDPWETCHKAVKKYDDAMCTAWKDEVQNLLIFAGLFSAVVTAFVVESYKVLADPIDDSTRLLAQIAVELASINGRNTTTTTPINTPQENFSPSAFAVRLNTFWFLSLTLSLATVMLGILALQWIREYERYEAISYRERLEIRQMRYESIVKWQIPNILRGLPVLLQLALMLFFLGMLDLLRSLDAIITIILSIVVGLVFLVMLATTVIPGLQLLFVRLFSLDLTPDLEQSWTSCPYKSPQSWAFLQLVFSLYYYPLVLFSYKLEMRSVLALERFNIFAKGSSSGDWSVFDNFWKNLRRPYGYLPSAIAWAARSFGQGNDSLTLAIYHCINDMPPYTARRTITLLDGSGVEMENPIGDMALYKDITSARCLTLLKNFSFIFRQQSSIHEIELFIRICNRETRNEDDQFSCPYISCRKLAESATDSTKYPSELMVQVIHSLATIFESRGEYSSTNLMTTGALVWHGITASDKMKSALHKPLAKLYAVLHQWICRLHLEPADCNTSPYYIPSDPRYTFFCDIMDCIGAVSPSVAHSPEGYFRSQQHCEMLRALEVLFQAVFFKYSEKYFAEHPWKDNNWLEFCEKALLVTLPGVLDNLEDVFVDK</sequence>
<dbReference type="Proteomes" id="UP000308652">
    <property type="component" value="Unassembled WGS sequence"/>
</dbReference>
<keyword evidence="2" id="KW-1133">Transmembrane helix</keyword>
<dbReference type="OrthoDB" id="3235960at2759"/>
<feature type="compositionally biased region" description="Basic and acidic residues" evidence="1">
    <location>
        <begin position="1"/>
        <end position="12"/>
    </location>
</feature>
<keyword evidence="2" id="KW-0812">Transmembrane</keyword>
<protein>
    <recommendedName>
        <fullName evidence="3">DUF6535 domain-containing protein</fullName>
    </recommendedName>
</protein>
<organism evidence="4 5">
    <name type="scientific">Crucibulum laeve</name>
    <dbReference type="NCBI Taxonomy" id="68775"/>
    <lineage>
        <taxon>Eukaryota</taxon>
        <taxon>Fungi</taxon>
        <taxon>Dikarya</taxon>
        <taxon>Basidiomycota</taxon>
        <taxon>Agaricomycotina</taxon>
        <taxon>Agaricomycetes</taxon>
        <taxon>Agaricomycetidae</taxon>
        <taxon>Agaricales</taxon>
        <taxon>Agaricineae</taxon>
        <taxon>Nidulariaceae</taxon>
        <taxon>Crucibulum</taxon>
    </lineage>
</organism>
<reference evidence="4 5" key="1">
    <citation type="journal article" date="2019" name="Nat. Ecol. Evol.">
        <title>Megaphylogeny resolves global patterns of mushroom evolution.</title>
        <authorList>
            <person name="Varga T."/>
            <person name="Krizsan K."/>
            <person name="Foldi C."/>
            <person name="Dima B."/>
            <person name="Sanchez-Garcia M."/>
            <person name="Sanchez-Ramirez S."/>
            <person name="Szollosi G.J."/>
            <person name="Szarkandi J.G."/>
            <person name="Papp V."/>
            <person name="Albert L."/>
            <person name="Andreopoulos W."/>
            <person name="Angelini C."/>
            <person name="Antonin V."/>
            <person name="Barry K.W."/>
            <person name="Bougher N.L."/>
            <person name="Buchanan P."/>
            <person name="Buyck B."/>
            <person name="Bense V."/>
            <person name="Catcheside P."/>
            <person name="Chovatia M."/>
            <person name="Cooper J."/>
            <person name="Damon W."/>
            <person name="Desjardin D."/>
            <person name="Finy P."/>
            <person name="Geml J."/>
            <person name="Haridas S."/>
            <person name="Hughes K."/>
            <person name="Justo A."/>
            <person name="Karasinski D."/>
            <person name="Kautmanova I."/>
            <person name="Kiss B."/>
            <person name="Kocsube S."/>
            <person name="Kotiranta H."/>
            <person name="LaButti K.M."/>
            <person name="Lechner B.E."/>
            <person name="Liimatainen K."/>
            <person name="Lipzen A."/>
            <person name="Lukacs Z."/>
            <person name="Mihaltcheva S."/>
            <person name="Morgado L.N."/>
            <person name="Niskanen T."/>
            <person name="Noordeloos M.E."/>
            <person name="Ohm R.A."/>
            <person name="Ortiz-Santana B."/>
            <person name="Ovrebo C."/>
            <person name="Racz N."/>
            <person name="Riley R."/>
            <person name="Savchenko A."/>
            <person name="Shiryaev A."/>
            <person name="Soop K."/>
            <person name="Spirin V."/>
            <person name="Szebenyi C."/>
            <person name="Tomsovsky M."/>
            <person name="Tulloss R.E."/>
            <person name="Uehling J."/>
            <person name="Grigoriev I.V."/>
            <person name="Vagvolgyi C."/>
            <person name="Papp T."/>
            <person name="Martin F.M."/>
            <person name="Miettinen O."/>
            <person name="Hibbett D.S."/>
            <person name="Nagy L.G."/>
        </authorList>
    </citation>
    <scope>NUCLEOTIDE SEQUENCE [LARGE SCALE GENOMIC DNA]</scope>
    <source>
        <strain evidence="4 5">CBS 166.37</strain>
    </source>
</reference>